<evidence type="ECO:0000313" key="3">
    <source>
        <dbReference type="Proteomes" id="UP000014500"/>
    </source>
</evidence>
<sequence>MAFSNCLKFSLRFKYTDARVGNFMKRRSKIAKHWNNESVRQNAIDKREKLIFENPPGLIEAERRWTSEMDDELDCDSAGFVLAHREKIIEQCVRQVDHFEKVKQLKTIERKYFRKPPEVNLLTWAMKEKIRYLHNTDPETWTFQELSEGFPISPEGVKRLLKNKSVLTTTEKIRLHDQTVTERWRKVDGPIAAKIENANKWVEKINETVDFSRHDEEDFEEDLNSKKIGIFTSILVKANSELIKKQKPETNRRETSSEDRENTENCSKINPGKQFTAEEFRKQAGIETKPKPIVDYDRTEKKIEYNSGGYVSKYKNPRKYTNPDLEERLIQHGDTFYDEKGQFVYRIPGLYEKNE</sequence>
<dbReference type="EnsemblMetazoa" id="SMAR009694-RA">
    <property type="protein sequence ID" value="SMAR009694-PA"/>
    <property type="gene ID" value="SMAR009694"/>
</dbReference>
<dbReference type="PhylomeDB" id="T1J7N9"/>
<dbReference type="HOGENOM" id="CLU_781483_0_0_1"/>
<reference evidence="3" key="1">
    <citation type="submission" date="2011-05" db="EMBL/GenBank/DDBJ databases">
        <authorList>
            <person name="Richards S.R."/>
            <person name="Qu J."/>
            <person name="Jiang H."/>
            <person name="Jhangiani S.N."/>
            <person name="Agravi P."/>
            <person name="Goodspeed R."/>
            <person name="Gross S."/>
            <person name="Mandapat C."/>
            <person name="Jackson L."/>
            <person name="Mathew T."/>
            <person name="Pu L."/>
            <person name="Thornton R."/>
            <person name="Saada N."/>
            <person name="Wilczek-Boney K.B."/>
            <person name="Lee S."/>
            <person name="Kovar C."/>
            <person name="Wu Y."/>
            <person name="Scherer S.E."/>
            <person name="Worley K.C."/>
            <person name="Muzny D.M."/>
            <person name="Gibbs R."/>
        </authorList>
    </citation>
    <scope>NUCLEOTIDE SEQUENCE</scope>
    <source>
        <strain evidence="3">Brora</strain>
    </source>
</reference>
<accession>T1J7N9</accession>
<dbReference type="eggNOG" id="ENOG502S1S4">
    <property type="taxonomic scope" value="Eukaryota"/>
</dbReference>
<keyword evidence="3" id="KW-1185">Reference proteome</keyword>
<name>T1J7N9_STRMM</name>
<feature type="region of interest" description="Disordered" evidence="1">
    <location>
        <begin position="245"/>
        <end position="272"/>
    </location>
</feature>
<dbReference type="OMA" id="KEYPDEW"/>
<protein>
    <submittedName>
        <fullName evidence="2">Uncharacterized protein</fullName>
    </submittedName>
</protein>
<dbReference type="PANTHER" id="PTHR13475">
    <property type="entry name" value="NEUGRIN"/>
    <property type="match status" value="1"/>
</dbReference>
<reference evidence="2" key="2">
    <citation type="submission" date="2015-02" db="UniProtKB">
        <authorList>
            <consortium name="EnsemblMetazoa"/>
        </authorList>
    </citation>
    <scope>IDENTIFICATION</scope>
</reference>
<dbReference type="AlphaFoldDB" id="T1J7N9"/>
<dbReference type="PANTHER" id="PTHR13475:SF3">
    <property type="entry name" value="NEUGRIN"/>
    <property type="match status" value="1"/>
</dbReference>
<feature type="compositionally biased region" description="Basic and acidic residues" evidence="1">
    <location>
        <begin position="245"/>
        <end position="263"/>
    </location>
</feature>
<evidence type="ECO:0000256" key="1">
    <source>
        <dbReference type="SAM" id="MobiDB-lite"/>
    </source>
</evidence>
<organism evidence="2 3">
    <name type="scientific">Strigamia maritima</name>
    <name type="common">European centipede</name>
    <name type="synonym">Geophilus maritimus</name>
    <dbReference type="NCBI Taxonomy" id="126957"/>
    <lineage>
        <taxon>Eukaryota</taxon>
        <taxon>Metazoa</taxon>
        <taxon>Ecdysozoa</taxon>
        <taxon>Arthropoda</taxon>
        <taxon>Myriapoda</taxon>
        <taxon>Chilopoda</taxon>
        <taxon>Pleurostigmophora</taxon>
        <taxon>Geophilomorpha</taxon>
        <taxon>Linotaeniidae</taxon>
        <taxon>Strigamia</taxon>
    </lineage>
</organism>
<evidence type="ECO:0000313" key="2">
    <source>
        <dbReference type="EnsemblMetazoa" id="SMAR009694-PA"/>
    </source>
</evidence>
<dbReference type="InterPro" id="IPR010487">
    <property type="entry name" value="NGRN/Rrg9"/>
</dbReference>
<dbReference type="Pfam" id="PF06413">
    <property type="entry name" value="Neugrin"/>
    <property type="match status" value="1"/>
</dbReference>
<dbReference type="EMBL" id="JH431938">
    <property type="status" value="NOT_ANNOTATED_CDS"/>
    <property type="molecule type" value="Genomic_DNA"/>
</dbReference>
<dbReference type="GO" id="GO:0005634">
    <property type="term" value="C:nucleus"/>
    <property type="evidence" value="ECO:0007669"/>
    <property type="project" value="TreeGrafter"/>
</dbReference>
<dbReference type="Proteomes" id="UP000014500">
    <property type="component" value="Unassembled WGS sequence"/>
</dbReference>
<proteinExistence type="predicted"/>